<gene>
    <name evidence="2" type="ORF">HMPREF9448_01244</name>
</gene>
<keyword evidence="1" id="KW-0812">Transmembrane</keyword>
<feature type="transmembrane region" description="Helical" evidence="1">
    <location>
        <begin position="291"/>
        <end position="311"/>
    </location>
</feature>
<evidence type="ECO:0000313" key="2">
    <source>
        <dbReference type="EMBL" id="EJZ64761.1"/>
    </source>
</evidence>
<accession>K0X2J4</accession>
<dbReference type="OrthoDB" id="7054050at2"/>
<dbReference type="Proteomes" id="UP000006044">
    <property type="component" value="Unassembled WGS sequence"/>
</dbReference>
<dbReference type="eggNOG" id="ENOG50335XV">
    <property type="taxonomic scope" value="Bacteria"/>
</dbReference>
<dbReference type="EMBL" id="ADLE01000008">
    <property type="protein sequence ID" value="EJZ64761.1"/>
    <property type="molecule type" value="Genomic_DNA"/>
</dbReference>
<name>K0X2J4_9BACT</name>
<evidence type="ECO:0000256" key="1">
    <source>
        <dbReference type="SAM" id="Phobius"/>
    </source>
</evidence>
<keyword evidence="1" id="KW-0472">Membrane</keyword>
<reference evidence="2 3" key="1">
    <citation type="submission" date="2012-08" db="EMBL/GenBank/DDBJ databases">
        <title>The Genome Sequence of Barnesiella intestinihominis YIT 11860.</title>
        <authorList>
            <consortium name="The Broad Institute Genome Sequencing Platform"/>
            <person name="Earl A."/>
            <person name="Ward D."/>
            <person name="Feldgarden M."/>
            <person name="Gevers D."/>
            <person name="Morotomi M."/>
            <person name="Walker B."/>
            <person name="Young S.K."/>
            <person name="Zeng Q."/>
            <person name="Gargeya S."/>
            <person name="Fitzgerald M."/>
            <person name="Haas B."/>
            <person name="Abouelleil A."/>
            <person name="Alvarado L."/>
            <person name="Arachchi H.M."/>
            <person name="Berlin A.M."/>
            <person name="Chapman S.B."/>
            <person name="Goldberg J."/>
            <person name="Griggs A."/>
            <person name="Gujja S."/>
            <person name="Hansen M."/>
            <person name="Howarth C."/>
            <person name="Imamovic A."/>
            <person name="Larimer J."/>
            <person name="McCowen C."/>
            <person name="Montmayeur A."/>
            <person name="Murphy C."/>
            <person name="Neiman D."/>
            <person name="Pearson M."/>
            <person name="Priest M."/>
            <person name="Roberts A."/>
            <person name="Saif S."/>
            <person name="Shea T."/>
            <person name="Sisk P."/>
            <person name="Sykes S."/>
            <person name="Wortman J."/>
            <person name="Nusbaum C."/>
            <person name="Birren B."/>
        </authorList>
    </citation>
    <scope>NUCLEOTIDE SEQUENCE [LARGE SCALE GENOMIC DNA]</scope>
    <source>
        <strain evidence="2 3">YIT 11860</strain>
    </source>
</reference>
<comment type="caution">
    <text evidence="2">The sequence shown here is derived from an EMBL/GenBank/DDBJ whole genome shotgun (WGS) entry which is preliminary data.</text>
</comment>
<proteinExistence type="predicted"/>
<dbReference type="GeneID" id="77848529"/>
<keyword evidence="3" id="KW-1185">Reference proteome</keyword>
<evidence type="ECO:0000313" key="3">
    <source>
        <dbReference type="Proteomes" id="UP000006044"/>
    </source>
</evidence>
<dbReference type="AlphaFoldDB" id="K0X2J4"/>
<sequence length="350" mass="40513">MKPNSILYYPHIEFQNEAWVKSSLLLWDHVYRIVPEGYSPNDSDEIKALVDEDLVRDIKLDDKDREDTFEEFLKLCDRIENRMPAGLIPSDEDRIHPGKIDNRLYPFLDLIGEHFIDEDNWLHLSKELARGYMFKLSQVVARIRNLNRGTDDLDAWSINPYFSENANFGDFLQDPTAKGFFCSVTLEDIVPQNIGEVSARELVTFVNKRKDERKLLREKFDDFTNHLAKISNIQHAGQVNEDFVKELLDSKEQYKKSMDRWRDIKCLPITTGVPVSLTALGTFAALMEEPFGIASIAGSLTIGAICSYVDFYRAKKNRDPSYASYLISVDKLCKNVTWQSYIRLEEFIND</sequence>
<dbReference type="RefSeq" id="WP_008861729.1">
    <property type="nucleotide sequence ID" value="NZ_CAXSYG010000006.1"/>
</dbReference>
<organism evidence="2 3">
    <name type="scientific">Barnesiella intestinihominis YIT 11860</name>
    <dbReference type="NCBI Taxonomy" id="742726"/>
    <lineage>
        <taxon>Bacteria</taxon>
        <taxon>Pseudomonadati</taxon>
        <taxon>Bacteroidota</taxon>
        <taxon>Bacteroidia</taxon>
        <taxon>Bacteroidales</taxon>
        <taxon>Barnesiellaceae</taxon>
        <taxon>Barnesiella</taxon>
    </lineage>
</organism>
<protein>
    <submittedName>
        <fullName evidence="2">Uncharacterized protein</fullName>
    </submittedName>
</protein>
<feature type="transmembrane region" description="Helical" evidence="1">
    <location>
        <begin position="266"/>
        <end position="285"/>
    </location>
</feature>
<keyword evidence="1" id="KW-1133">Transmembrane helix</keyword>
<dbReference type="HOGENOM" id="CLU_747910_0_0_10"/>